<evidence type="ECO:0000313" key="3">
    <source>
        <dbReference type="EMBL" id="PTV93332.1"/>
    </source>
</evidence>
<sequence>MALEDIKIKWQKIIVLFIICLFILPAAVRAEDYRVIFNHLDAAGDDYGPGDYQYPQNHIFQNKGHLFDLQAATIFESESEYKIRFSFSNLTDPWGAEYGFSLPLLEIYIDNDQGGSNQLFHSGANVSFNPDFNWNKFIKISGWWIRVFNPNSQKENILNINELSLNEPGTNNNFTLNKVENDIILRLPKSEINSLQNSKIIVLIGSFDPFGYDHFRSLSNSKSYWQIYSEAEIPAAEAPRVLDILVPGGSSQKEVLAGKLPELPHLEVDKDFAEGEPTIIDYLKPINRISLSILFSYIVLIIFVIYKFKYNK</sequence>
<gene>
    <name evidence="3" type="ORF">C8C76_14312</name>
</gene>
<dbReference type="AlphaFoldDB" id="A0A2T5RG47"/>
<dbReference type="CDD" id="cd09626">
    <property type="entry name" value="DOMON_glucodextranase_like"/>
    <property type="match status" value="1"/>
</dbReference>
<dbReference type="Gene3D" id="2.60.40.1190">
    <property type="match status" value="1"/>
</dbReference>
<evidence type="ECO:0000259" key="2">
    <source>
        <dbReference type="Pfam" id="PF09985"/>
    </source>
</evidence>
<dbReference type="RefSeq" id="WP_108142389.1">
    <property type="nucleotide sequence ID" value="NZ_QAXS01000043.1"/>
</dbReference>
<keyword evidence="1" id="KW-1133">Transmembrane helix</keyword>
<proteinExistence type="predicted"/>
<reference evidence="3 4" key="1">
    <citation type="submission" date="2018-04" db="EMBL/GenBank/DDBJ databases">
        <title>Subsurface microbial communities from deep shales in Ohio and West Virginia, USA.</title>
        <authorList>
            <person name="Wrighton K."/>
        </authorList>
    </citation>
    <scope>NUCLEOTIDE SEQUENCE [LARGE SCALE GENOMIC DNA]</scope>
    <source>
        <strain evidence="3 4">WC1</strain>
    </source>
</reference>
<accession>A0A2T5RG47</accession>
<feature type="domain" description="Glucodextranase-like C-terminal" evidence="2">
    <location>
        <begin position="36"/>
        <end position="257"/>
    </location>
</feature>
<evidence type="ECO:0000256" key="1">
    <source>
        <dbReference type="SAM" id="Phobius"/>
    </source>
</evidence>
<keyword evidence="1" id="KW-0812">Transmembrane</keyword>
<keyword evidence="1" id="KW-0472">Membrane</keyword>
<name>A0A2T5RG47_9FIRM</name>
<comment type="caution">
    <text evidence="3">The sequence shown here is derived from an EMBL/GenBank/DDBJ whole genome shotgun (WGS) entry which is preliminary data.</text>
</comment>
<dbReference type="SUPFAM" id="SSF49344">
    <property type="entry name" value="CBD9-like"/>
    <property type="match status" value="1"/>
</dbReference>
<protein>
    <submittedName>
        <fullName evidence="3">Glucodextranase-like protein</fullName>
    </submittedName>
</protein>
<dbReference type="EMBL" id="QAXS01000043">
    <property type="protein sequence ID" value="PTV93332.1"/>
    <property type="molecule type" value="Genomic_DNA"/>
</dbReference>
<dbReference type="OrthoDB" id="9806081at2"/>
<feature type="transmembrane region" description="Helical" evidence="1">
    <location>
        <begin position="289"/>
        <end position="308"/>
    </location>
</feature>
<organism evidence="3 4">
    <name type="scientific">Halanaerobium saccharolyticum</name>
    <dbReference type="NCBI Taxonomy" id="43595"/>
    <lineage>
        <taxon>Bacteria</taxon>
        <taxon>Bacillati</taxon>
        <taxon>Bacillota</taxon>
        <taxon>Clostridia</taxon>
        <taxon>Halanaerobiales</taxon>
        <taxon>Halanaerobiaceae</taxon>
        <taxon>Halanaerobium</taxon>
    </lineage>
</organism>
<evidence type="ECO:0000313" key="4">
    <source>
        <dbReference type="Proteomes" id="UP000244089"/>
    </source>
</evidence>
<dbReference type="Pfam" id="PF09985">
    <property type="entry name" value="Glucodextran_C"/>
    <property type="match status" value="1"/>
</dbReference>
<dbReference type="InterPro" id="IPR019248">
    <property type="entry name" value="Glucodextran_C"/>
</dbReference>
<dbReference type="Proteomes" id="UP000244089">
    <property type="component" value="Unassembled WGS sequence"/>
</dbReference>